<protein>
    <submittedName>
        <fullName evidence="1">Uncharacterized protein</fullName>
    </submittedName>
</protein>
<dbReference type="EMBL" id="IACK01106818">
    <property type="protein sequence ID" value="LAA84049.1"/>
    <property type="molecule type" value="Transcribed_RNA"/>
</dbReference>
<sequence length="123" mass="13471">MLSESVAACVKVIEGPTLSISVQHSGCGDHRAPVGKTTSVTRHRLLIMISLTQVSHSGKINKLGYEPHHSSLLPKSCCTVLSCSYKSICLMKPICKLAYFKKKPKTWQLISLLNTNQPPTLPQ</sequence>
<dbReference type="EMBL" id="IACK01106820">
    <property type="protein sequence ID" value="LAA84051.1"/>
    <property type="molecule type" value="Transcribed_RNA"/>
</dbReference>
<reference evidence="1" key="2">
    <citation type="submission" date="2017-11" db="EMBL/GenBank/DDBJ databases">
        <title>Coralsnake Venomics: Analyses of Venom Gland Transcriptomes and Proteomes of Six Brazilian Taxa.</title>
        <authorList>
            <person name="Aird S.D."/>
            <person name="Jorge da Silva N."/>
            <person name="Qiu L."/>
            <person name="Villar-Briones A."/>
            <person name="Aparecida-Saddi V."/>
            <person name="Campos-Telles M.P."/>
            <person name="Grau M."/>
            <person name="Mikheyev A.S."/>
        </authorList>
    </citation>
    <scope>NUCLEOTIDE SEQUENCE</scope>
    <source>
        <tissue evidence="1">Venom_gland</tissue>
    </source>
</reference>
<accession>A0A2D4IIJ1</accession>
<proteinExistence type="predicted"/>
<evidence type="ECO:0000313" key="1">
    <source>
        <dbReference type="EMBL" id="LAA84048.1"/>
    </source>
</evidence>
<organism evidence="1">
    <name type="scientific">Micrurus lemniscatus lemniscatus</name>
    <dbReference type="NCBI Taxonomy" id="129467"/>
    <lineage>
        <taxon>Eukaryota</taxon>
        <taxon>Metazoa</taxon>
        <taxon>Chordata</taxon>
        <taxon>Craniata</taxon>
        <taxon>Vertebrata</taxon>
        <taxon>Euteleostomi</taxon>
        <taxon>Lepidosauria</taxon>
        <taxon>Squamata</taxon>
        <taxon>Bifurcata</taxon>
        <taxon>Unidentata</taxon>
        <taxon>Episquamata</taxon>
        <taxon>Toxicofera</taxon>
        <taxon>Serpentes</taxon>
        <taxon>Colubroidea</taxon>
        <taxon>Elapidae</taxon>
        <taxon>Elapinae</taxon>
        <taxon>Micrurus</taxon>
    </lineage>
</organism>
<dbReference type="EMBL" id="IACK01106817">
    <property type="protein sequence ID" value="LAA84048.1"/>
    <property type="molecule type" value="Transcribed_RNA"/>
</dbReference>
<dbReference type="EMBL" id="IACK01106819">
    <property type="protein sequence ID" value="LAA84050.1"/>
    <property type="molecule type" value="Transcribed_RNA"/>
</dbReference>
<dbReference type="AlphaFoldDB" id="A0A2D4IIJ1"/>
<reference evidence="1" key="1">
    <citation type="submission" date="2017-07" db="EMBL/GenBank/DDBJ databases">
        <authorList>
            <person name="Mikheyev A."/>
            <person name="Grau M."/>
        </authorList>
    </citation>
    <scope>NUCLEOTIDE SEQUENCE</scope>
    <source>
        <tissue evidence="1">Venom_gland</tissue>
    </source>
</reference>
<name>A0A2D4IIJ1_MICLE</name>